<protein>
    <submittedName>
        <fullName evidence="7">Glucan biosynthesis protein G</fullName>
    </submittedName>
</protein>
<dbReference type="EMBL" id="RRZC01000007">
    <property type="protein sequence ID" value="MBE0403677.1"/>
    <property type="molecule type" value="Genomic_DNA"/>
</dbReference>
<dbReference type="InterPro" id="IPR014756">
    <property type="entry name" value="Ig_E-set"/>
</dbReference>
<evidence type="ECO:0000259" key="6">
    <source>
        <dbReference type="Pfam" id="PF04349"/>
    </source>
</evidence>
<dbReference type="Proteomes" id="UP000754821">
    <property type="component" value="Unassembled WGS sequence"/>
</dbReference>
<organism evidence="7 8">
    <name type="scientific">Halomonas citrativorans</name>
    <dbReference type="NCBI Taxonomy" id="2742612"/>
    <lineage>
        <taxon>Bacteria</taxon>
        <taxon>Pseudomonadati</taxon>
        <taxon>Pseudomonadota</taxon>
        <taxon>Gammaproteobacteria</taxon>
        <taxon>Oceanospirillales</taxon>
        <taxon>Halomonadaceae</taxon>
        <taxon>Halomonas</taxon>
    </lineage>
</organism>
<dbReference type="Gene3D" id="2.70.98.10">
    <property type="match status" value="1"/>
</dbReference>
<dbReference type="SUPFAM" id="SSF81296">
    <property type="entry name" value="E set domains"/>
    <property type="match status" value="1"/>
</dbReference>
<feature type="domain" description="Glucan biosynthesis periplasmic MdoG C-terminal" evidence="6">
    <location>
        <begin position="34"/>
        <end position="509"/>
    </location>
</feature>
<dbReference type="InterPro" id="IPR014438">
    <property type="entry name" value="Glucan_biosyn_MdoG/MdoD"/>
</dbReference>
<dbReference type="PANTHER" id="PTHR30504">
    <property type="entry name" value="GLUCANS BIOSYNTHESIS PROTEIN"/>
    <property type="match status" value="1"/>
</dbReference>
<accession>A0ABR9FAZ4</accession>
<evidence type="ECO:0000256" key="2">
    <source>
        <dbReference type="ARBA" id="ARBA00005001"/>
    </source>
</evidence>
<dbReference type="PIRSF" id="PIRSF006281">
    <property type="entry name" value="MdoG"/>
    <property type="match status" value="1"/>
</dbReference>
<dbReference type="RefSeq" id="WP_192527453.1">
    <property type="nucleotide sequence ID" value="NZ_RRZC01000007.1"/>
</dbReference>
<dbReference type="InterPro" id="IPR014718">
    <property type="entry name" value="GH-type_carb-bd"/>
</dbReference>
<dbReference type="InterPro" id="IPR011013">
    <property type="entry name" value="Gal_mutarotase_sf_dom"/>
</dbReference>
<feature type="chain" id="PRO_5046974324" evidence="5">
    <location>
        <begin position="29"/>
        <end position="513"/>
    </location>
</feature>
<dbReference type="InterPro" id="IPR007444">
    <property type="entry name" value="Glucan_biosyn_MdoG_C"/>
</dbReference>
<keyword evidence="5" id="KW-0732">Signal</keyword>
<evidence type="ECO:0000256" key="3">
    <source>
        <dbReference type="ARBA" id="ARBA00009284"/>
    </source>
</evidence>
<dbReference type="Pfam" id="PF04349">
    <property type="entry name" value="MdoG"/>
    <property type="match status" value="1"/>
</dbReference>
<evidence type="ECO:0000256" key="4">
    <source>
        <dbReference type="ARBA" id="ARBA00022764"/>
    </source>
</evidence>
<feature type="signal peptide" evidence="5">
    <location>
        <begin position="1"/>
        <end position="28"/>
    </location>
</feature>
<comment type="subcellular location">
    <subcellularLocation>
        <location evidence="1">Periplasm</location>
    </subcellularLocation>
</comment>
<evidence type="ECO:0000256" key="1">
    <source>
        <dbReference type="ARBA" id="ARBA00004418"/>
    </source>
</evidence>
<name>A0ABR9FAZ4_9GAMM</name>
<keyword evidence="8" id="KW-1185">Reference proteome</keyword>
<dbReference type="PANTHER" id="PTHR30504:SF2">
    <property type="entry name" value="GLUCANS BIOSYNTHESIS PROTEIN G"/>
    <property type="match status" value="1"/>
</dbReference>
<evidence type="ECO:0000313" key="8">
    <source>
        <dbReference type="Proteomes" id="UP000754821"/>
    </source>
</evidence>
<comment type="similarity">
    <text evidence="3">Belongs to the OpgD/OpgG family.</text>
</comment>
<reference evidence="7 8" key="1">
    <citation type="submission" date="2020-07" db="EMBL/GenBank/DDBJ databases">
        <title>Halophilic bacteria isolated from french cheeses.</title>
        <authorList>
            <person name="Kothe C.I."/>
            <person name="Farah-Kraiem B."/>
            <person name="Renault P."/>
            <person name="Dridi B."/>
        </authorList>
    </citation>
    <scope>NUCLEOTIDE SEQUENCE [LARGE SCALE GENOMIC DNA]</scope>
    <source>
        <strain evidence="7 8">FME16</strain>
    </source>
</reference>
<evidence type="ECO:0000256" key="5">
    <source>
        <dbReference type="SAM" id="SignalP"/>
    </source>
</evidence>
<sequence>MRCTTLKSPEIGKWILLLGCFTALPASAHTDDHFNAVIEQAKQLAEQAYQAPEESLPSALKEIDYDTYRQIRFSPDQAYWRDESPFNLQLFHSGFIFQTPITLNIIEGDDVTPLPFSSDDFQYDDNAEALLEQDLTGSGHAGFRLHYPLNNDDYADEFAVFLGASYFRLVGQDQTYGLSTRGLAIDTASSEKEEFPAFREFWLYKPGEDADEITLLALLDSPSLSGAYRITLRPGEQTNAEVEAELFARHDVAKLGIAPLTSMYTFSESSHERFDDFRPQVHDSDGLLIHTGAGEWIWRPLSNPQETHISSFVDNAPHGFGLMQRERDFSRYLDMEAHYHQRPSQWVAPIDAWGAGHVELVEIPTPDETHDNIVAYWVDDEPLNAGDSRHLHYHTHTLNDAQDHDVGRVIRTRHGKATIEGSASEGATLERQFVVDFQGGALDDIAPDQPVKLDISTQTGNVTQPHVMSLPDNMWRASFRVPPTTEPSDIRLRLMLNNQPISETWNYVWYPDA</sequence>
<dbReference type="SUPFAM" id="SSF74650">
    <property type="entry name" value="Galactose mutarotase-like"/>
    <property type="match status" value="1"/>
</dbReference>
<proteinExistence type="inferred from homology"/>
<keyword evidence="4" id="KW-0574">Periplasm</keyword>
<comment type="caution">
    <text evidence="7">The sequence shown here is derived from an EMBL/GenBank/DDBJ whole genome shotgun (WGS) entry which is preliminary data.</text>
</comment>
<evidence type="ECO:0000313" key="7">
    <source>
        <dbReference type="EMBL" id="MBE0403677.1"/>
    </source>
</evidence>
<dbReference type="InterPro" id="IPR013783">
    <property type="entry name" value="Ig-like_fold"/>
</dbReference>
<gene>
    <name evidence="7" type="ORF">EI163_08905</name>
</gene>
<comment type="pathway">
    <text evidence="2">Glycan metabolism; osmoregulated periplasmic glucan (OPG) biosynthesis.</text>
</comment>
<dbReference type="Gene3D" id="2.60.40.10">
    <property type="entry name" value="Immunoglobulins"/>
    <property type="match status" value="1"/>
</dbReference>